<protein>
    <submittedName>
        <fullName evidence="2">Uncharacterized protein</fullName>
    </submittedName>
</protein>
<dbReference type="EMBL" id="AODF01000045">
    <property type="protein sequence ID" value="EUJ25588.1"/>
    <property type="molecule type" value="Genomic_DNA"/>
</dbReference>
<dbReference type="RefSeq" id="WP_036098499.1">
    <property type="nucleotide sequence ID" value="NZ_AODF01000045.1"/>
</dbReference>
<feature type="transmembrane region" description="Helical" evidence="1">
    <location>
        <begin position="94"/>
        <end position="111"/>
    </location>
</feature>
<feature type="transmembrane region" description="Helical" evidence="1">
    <location>
        <begin position="69"/>
        <end position="88"/>
    </location>
</feature>
<evidence type="ECO:0000313" key="3">
    <source>
        <dbReference type="Proteomes" id="UP000019249"/>
    </source>
</evidence>
<keyword evidence="1" id="KW-0472">Membrane</keyword>
<gene>
    <name evidence="2" type="ORF">MFLO_15164</name>
</gene>
<organism evidence="2 3">
    <name type="scientific">Listeria floridensis FSL S10-1187</name>
    <dbReference type="NCBI Taxonomy" id="1265817"/>
    <lineage>
        <taxon>Bacteria</taxon>
        <taxon>Bacillati</taxon>
        <taxon>Bacillota</taxon>
        <taxon>Bacilli</taxon>
        <taxon>Bacillales</taxon>
        <taxon>Listeriaceae</taxon>
        <taxon>Listeria</taxon>
    </lineage>
</organism>
<feature type="transmembrane region" description="Helical" evidence="1">
    <location>
        <begin position="35"/>
        <end position="57"/>
    </location>
</feature>
<keyword evidence="1" id="KW-0812">Transmembrane</keyword>
<evidence type="ECO:0000313" key="2">
    <source>
        <dbReference type="EMBL" id="EUJ25588.1"/>
    </source>
</evidence>
<dbReference type="Proteomes" id="UP000019249">
    <property type="component" value="Unassembled WGS sequence"/>
</dbReference>
<keyword evidence="1" id="KW-1133">Transmembrane helix</keyword>
<sequence length="126" mass="13713">MKNLTSIQKTLVIAGLVSILSDAILGIVFNQSLAVVAVLGVIQLILSQAVCYIWIYAPLKVEQTRRMKLFSLGIVITIILAALIAFLVPANFRSYSGAIIALLSYVGAILMREVEHTNPANKKTKE</sequence>
<reference evidence="2 3" key="1">
    <citation type="journal article" date="2014" name="Int. J. Syst. Evol. Microbiol.">
        <title>Listeria floridensis sp. nov., Listeria aquatica sp. nov., Listeria cornellensis sp. nov., Listeria riparia sp. nov. and Listeria grandensis sp. nov., from agricultural and natural environments.</title>
        <authorList>
            <person name="den Bakker H.C."/>
            <person name="Warchocki S."/>
            <person name="Wright E.M."/>
            <person name="Allred A.F."/>
            <person name="Ahlstrom C."/>
            <person name="Manuel C.S."/>
            <person name="Stasiewicz M.J."/>
            <person name="Burrell A."/>
            <person name="Roof S."/>
            <person name="Strawn L."/>
            <person name="Fortes E.D."/>
            <person name="Nightingale K.K."/>
            <person name="Kephart D."/>
            <person name="Wiedmann M."/>
        </authorList>
    </citation>
    <scope>NUCLEOTIDE SEQUENCE [LARGE SCALE GENOMIC DNA]</scope>
    <source>
        <strain evidence="2 3">FSL S10-1187</strain>
    </source>
</reference>
<keyword evidence="3" id="KW-1185">Reference proteome</keyword>
<feature type="transmembrane region" description="Helical" evidence="1">
    <location>
        <begin position="12"/>
        <end position="29"/>
    </location>
</feature>
<evidence type="ECO:0000256" key="1">
    <source>
        <dbReference type="SAM" id="Phobius"/>
    </source>
</evidence>
<proteinExistence type="predicted"/>
<accession>A0ABN0RBQ4</accession>
<name>A0ABN0RBQ4_9LIST</name>
<comment type="caution">
    <text evidence="2">The sequence shown here is derived from an EMBL/GenBank/DDBJ whole genome shotgun (WGS) entry which is preliminary data.</text>
</comment>